<organism evidence="1 2">
    <name type="scientific">Sporidiobolus salmonicolor</name>
    <name type="common">Yeast-like fungus</name>
    <name type="synonym">Sporobolomyces salmonicolor</name>
    <dbReference type="NCBI Taxonomy" id="5005"/>
    <lineage>
        <taxon>Eukaryota</taxon>
        <taxon>Fungi</taxon>
        <taxon>Dikarya</taxon>
        <taxon>Basidiomycota</taxon>
        <taxon>Pucciniomycotina</taxon>
        <taxon>Microbotryomycetes</taxon>
        <taxon>Sporidiobolales</taxon>
        <taxon>Sporidiobolaceae</taxon>
        <taxon>Sporobolomyces</taxon>
    </lineage>
</organism>
<dbReference type="Pfam" id="PF13279">
    <property type="entry name" value="4HBT_2"/>
    <property type="match status" value="1"/>
</dbReference>
<dbReference type="PANTHER" id="PTHR31793:SF39">
    <property type="entry name" value="THIOESTERASE_THIOL ESTER DEHYDRASE-ISOMERASE"/>
    <property type="match status" value="1"/>
</dbReference>
<keyword evidence="2" id="KW-1185">Reference proteome</keyword>
<dbReference type="PANTHER" id="PTHR31793">
    <property type="entry name" value="4-HYDROXYBENZOYL-COA THIOESTERASE FAMILY MEMBER"/>
    <property type="match status" value="1"/>
</dbReference>
<dbReference type="InterPro" id="IPR029069">
    <property type="entry name" value="HotDog_dom_sf"/>
</dbReference>
<dbReference type="GO" id="GO:0047617">
    <property type="term" value="F:fatty acyl-CoA hydrolase activity"/>
    <property type="evidence" value="ECO:0007669"/>
    <property type="project" value="TreeGrafter"/>
</dbReference>
<sequence>MSARSSSSSAAPLGTDSELAQRFQQRRDEALKFARDGGWYEDCLVEVPVAWGQQDANAHVNNAVYFRFLETGRLNLVRALSDALPENQAKDMRGSGKGKGVILARISFDYKVPRPTTYPDTVLVLHKALRISSRRLQLQHAVYSYNQQAVVGTGEAVVVAYDYDQLKSTEWPEAVVELVTRRGAQAVDGKL</sequence>
<name>A0A0D6EGL1_SPOSA</name>
<reference evidence="2" key="1">
    <citation type="submission" date="2015-02" db="EMBL/GenBank/DDBJ databases">
        <authorList>
            <person name="Gon?alves P."/>
        </authorList>
    </citation>
    <scope>NUCLEOTIDE SEQUENCE [LARGE SCALE GENOMIC DNA]</scope>
</reference>
<evidence type="ECO:0000313" key="2">
    <source>
        <dbReference type="Proteomes" id="UP000243876"/>
    </source>
</evidence>
<evidence type="ECO:0000313" key="1">
    <source>
        <dbReference type="EMBL" id="CEQ38695.1"/>
    </source>
</evidence>
<dbReference type="SUPFAM" id="SSF54637">
    <property type="entry name" value="Thioesterase/thiol ester dehydrase-isomerase"/>
    <property type="match status" value="1"/>
</dbReference>
<protein>
    <submittedName>
        <fullName evidence="1">SPOSA6832_00162-mRNA-1:cds</fullName>
    </submittedName>
</protein>
<proteinExistence type="predicted"/>
<dbReference type="InterPro" id="IPR050563">
    <property type="entry name" value="4-hydroxybenzoyl-CoA_TE"/>
</dbReference>
<gene>
    <name evidence="1" type="primary">SPOSA6832_00162</name>
</gene>
<dbReference type="Gene3D" id="3.10.129.10">
    <property type="entry name" value="Hotdog Thioesterase"/>
    <property type="match status" value="1"/>
</dbReference>
<accession>A0A0D6EGL1</accession>
<dbReference type="OrthoDB" id="5538558at2759"/>
<dbReference type="AlphaFoldDB" id="A0A0D6EGL1"/>
<dbReference type="EMBL" id="CENE01000001">
    <property type="protein sequence ID" value="CEQ38695.1"/>
    <property type="molecule type" value="Genomic_DNA"/>
</dbReference>
<dbReference type="Proteomes" id="UP000243876">
    <property type="component" value="Unassembled WGS sequence"/>
</dbReference>
<dbReference type="CDD" id="cd00586">
    <property type="entry name" value="4HBT"/>
    <property type="match status" value="1"/>
</dbReference>